<keyword evidence="3 4" id="KW-0539">Nucleus</keyword>
<dbReference type="InterPro" id="IPR006958">
    <property type="entry name" value="Mak16"/>
</dbReference>
<dbReference type="EMBL" id="BJWK01000003">
    <property type="protein sequence ID" value="GEM07328.1"/>
    <property type="molecule type" value="Genomic_DNA"/>
</dbReference>
<dbReference type="PANTHER" id="PTHR23405:SF4">
    <property type="entry name" value="PROTEIN MAK16 HOMOLOG"/>
    <property type="match status" value="1"/>
</dbReference>
<dbReference type="PANTHER" id="PTHR23405">
    <property type="entry name" value="MAINTENANCE OF KILLER 16 MAK16 PROTEIN-RELATED"/>
    <property type="match status" value="1"/>
</dbReference>
<evidence type="ECO:0000256" key="4">
    <source>
        <dbReference type="PIRNR" id="PIRNR003352"/>
    </source>
</evidence>
<comment type="subcellular location">
    <subcellularLocation>
        <location evidence="1">Nucleus</location>
    </subcellularLocation>
</comment>
<evidence type="ECO:0000256" key="5">
    <source>
        <dbReference type="SAM" id="MobiDB-lite"/>
    </source>
</evidence>
<reference evidence="7 8" key="1">
    <citation type="submission" date="2019-07" db="EMBL/GenBank/DDBJ databases">
        <title>Rhodotorula toruloides NBRC10032 genome sequencing.</title>
        <authorList>
            <person name="Shida Y."/>
            <person name="Takaku H."/>
            <person name="Ogasawara W."/>
            <person name="Mori K."/>
        </authorList>
    </citation>
    <scope>NUCLEOTIDE SEQUENCE [LARGE SCALE GENOMIC DNA]</scope>
    <source>
        <strain evidence="7 8">NBRC10032</strain>
    </source>
</reference>
<feature type="compositionally biased region" description="Acidic residues" evidence="5">
    <location>
        <begin position="258"/>
        <end position="284"/>
    </location>
</feature>
<evidence type="ECO:0000313" key="8">
    <source>
        <dbReference type="Proteomes" id="UP000321518"/>
    </source>
</evidence>
<dbReference type="GO" id="GO:0000470">
    <property type="term" value="P:maturation of LSU-rRNA"/>
    <property type="evidence" value="ECO:0007669"/>
    <property type="project" value="TreeGrafter"/>
</dbReference>
<dbReference type="AlphaFoldDB" id="A0A511KAE4"/>
<feature type="domain" description="Ribosomal eL28/Mak16" evidence="6">
    <location>
        <begin position="6"/>
        <end position="118"/>
    </location>
</feature>
<feature type="compositionally biased region" description="Acidic residues" evidence="5">
    <location>
        <begin position="204"/>
        <end position="250"/>
    </location>
</feature>
<comment type="similarity">
    <text evidence="2 4">Belongs to the MAK16 family.</text>
</comment>
<name>A0A511KAE4_RHOTO</name>
<gene>
    <name evidence="7" type="ORF">Rt10032_c03g1345</name>
</gene>
<dbReference type="FunFam" id="3.30.390.110:FF:000001">
    <property type="entry name" value="Protein MAK16 homolog"/>
    <property type="match status" value="1"/>
</dbReference>
<dbReference type="GO" id="GO:0000460">
    <property type="term" value="P:maturation of 5.8S rRNA"/>
    <property type="evidence" value="ECO:0007669"/>
    <property type="project" value="TreeGrafter"/>
</dbReference>
<evidence type="ECO:0000256" key="3">
    <source>
        <dbReference type="ARBA" id="ARBA00023242"/>
    </source>
</evidence>
<dbReference type="Gene3D" id="3.30.390.110">
    <property type="match status" value="1"/>
</dbReference>
<feature type="region of interest" description="Disordered" evidence="5">
    <location>
        <begin position="202"/>
        <end position="341"/>
    </location>
</feature>
<evidence type="ECO:0000313" key="7">
    <source>
        <dbReference type="EMBL" id="GEM07328.1"/>
    </source>
</evidence>
<protein>
    <recommendedName>
        <fullName evidence="4">Protein MAK16</fullName>
    </recommendedName>
</protein>
<sequence length="341" mass="39253">MQSDDVIWDIINHQHCSFKIKTVTQNFCRNEYNLTGLCSRQSCPLANSRYATVREHGGKVYLYMKTIERAHLPSKMWERVKLSGNYSKALEQIDKHLIYWPDYLVHKCKQRLTKITQYLVRMQKLKMKEAPQLVPIKKKTERRESIREAKALSAARLEKSLERELIARLKSRAYGDQPLNVNEDVWQAVLNREREVDAQKELEELGMESDEETDEEDEVEGEFEEDEDDMAEFVSDFDESDVEDMEEYDGGEFGSDFEGFDDDASASDEDASGDDDDDEDEDEEATARPSNGKRKAGAGMQDGKGKKAAPAPKKPRRKGPRVEVEYEQETEPLSVAQMDAW</sequence>
<dbReference type="PIRSF" id="PIRSF003352">
    <property type="entry name" value="MAK16"/>
    <property type="match status" value="1"/>
</dbReference>
<dbReference type="Pfam" id="PF04874">
    <property type="entry name" value="Mak16"/>
    <property type="match status" value="1"/>
</dbReference>
<evidence type="ECO:0000256" key="1">
    <source>
        <dbReference type="ARBA" id="ARBA00004123"/>
    </source>
</evidence>
<dbReference type="Pfam" id="PF01778">
    <property type="entry name" value="Ribosomal_L28e"/>
    <property type="match status" value="1"/>
</dbReference>
<dbReference type="GO" id="GO:0005730">
    <property type="term" value="C:nucleolus"/>
    <property type="evidence" value="ECO:0007669"/>
    <property type="project" value="UniProtKB-UniRule"/>
</dbReference>
<evidence type="ECO:0000259" key="6">
    <source>
        <dbReference type="Pfam" id="PF01778"/>
    </source>
</evidence>
<comment type="caution">
    <text evidence="7">The sequence shown here is derived from an EMBL/GenBank/DDBJ whole genome shotgun (WGS) entry which is preliminary data.</text>
</comment>
<proteinExistence type="inferred from homology"/>
<evidence type="ECO:0000256" key="2">
    <source>
        <dbReference type="ARBA" id="ARBA00005514"/>
    </source>
</evidence>
<organism evidence="7 8">
    <name type="scientific">Rhodotorula toruloides</name>
    <name type="common">Yeast</name>
    <name type="synonym">Rhodosporidium toruloides</name>
    <dbReference type="NCBI Taxonomy" id="5286"/>
    <lineage>
        <taxon>Eukaryota</taxon>
        <taxon>Fungi</taxon>
        <taxon>Dikarya</taxon>
        <taxon>Basidiomycota</taxon>
        <taxon>Pucciniomycotina</taxon>
        <taxon>Microbotryomycetes</taxon>
        <taxon>Sporidiobolales</taxon>
        <taxon>Sporidiobolaceae</taxon>
        <taxon>Rhodotorula</taxon>
    </lineage>
</organism>
<dbReference type="GO" id="GO:0030687">
    <property type="term" value="C:preribosome, large subunit precursor"/>
    <property type="evidence" value="ECO:0007669"/>
    <property type="project" value="TreeGrafter"/>
</dbReference>
<dbReference type="OrthoDB" id="10251342at2759"/>
<accession>A0A511KAE4</accession>
<dbReference type="InterPro" id="IPR029004">
    <property type="entry name" value="Ribosomal_eL28/Mak16"/>
</dbReference>
<dbReference type="Proteomes" id="UP000321518">
    <property type="component" value="Unassembled WGS sequence"/>
</dbReference>